<accession>K1RPE9</accession>
<comment type="caution">
    <text evidence="4">The sequence shown here is derived from an EMBL/GenBank/DDBJ whole genome shotgun (WGS) entry which is preliminary data.</text>
</comment>
<reference evidence="4" key="1">
    <citation type="journal article" date="2013" name="Environ. Microbiol.">
        <title>Microbiota from the distal guts of lean and obese adolescents exhibit partial functional redundancy besides clear differences in community structure.</title>
        <authorList>
            <person name="Ferrer M."/>
            <person name="Ruiz A."/>
            <person name="Lanza F."/>
            <person name="Haange S.B."/>
            <person name="Oberbach A."/>
            <person name="Till H."/>
            <person name="Bargiela R."/>
            <person name="Campoy C."/>
            <person name="Segura M.T."/>
            <person name="Richter M."/>
            <person name="von Bergen M."/>
            <person name="Seifert J."/>
            <person name="Suarez A."/>
        </authorList>
    </citation>
    <scope>NUCLEOTIDE SEQUENCE</scope>
</reference>
<dbReference type="InterPro" id="IPR018060">
    <property type="entry name" value="HTH_AraC"/>
</dbReference>
<dbReference type="PROSITE" id="PS01124">
    <property type="entry name" value="HTH_ARAC_FAMILY_2"/>
    <property type="match status" value="1"/>
</dbReference>
<evidence type="ECO:0000259" key="3">
    <source>
        <dbReference type="PROSITE" id="PS01124"/>
    </source>
</evidence>
<protein>
    <recommendedName>
        <fullName evidence="3">HTH araC/xylS-type domain-containing protein</fullName>
    </recommendedName>
</protein>
<organism evidence="4">
    <name type="scientific">human gut metagenome</name>
    <dbReference type="NCBI Taxonomy" id="408170"/>
    <lineage>
        <taxon>unclassified sequences</taxon>
        <taxon>metagenomes</taxon>
        <taxon>organismal metagenomes</taxon>
    </lineage>
</organism>
<evidence type="ECO:0000256" key="1">
    <source>
        <dbReference type="ARBA" id="ARBA00023015"/>
    </source>
</evidence>
<dbReference type="Gene3D" id="1.10.10.60">
    <property type="entry name" value="Homeodomain-like"/>
    <property type="match status" value="1"/>
</dbReference>
<evidence type="ECO:0000313" key="4">
    <source>
        <dbReference type="EMBL" id="EKC50467.1"/>
    </source>
</evidence>
<gene>
    <name evidence="4" type="ORF">OBE_14120</name>
</gene>
<name>K1RPE9_9ZZZZ</name>
<dbReference type="InterPro" id="IPR009057">
    <property type="entry name" value="Homeodomain-like_sf"/>
</dbReference>
<keyword evidence="1" id="KW-0805">Transcription regulation</keyword>
<dbReference type="AlphaFoldDB" id="K1RPE9"/>
<dbReference type="GO" id="GO:0043565">
    <property type="term" value="F:sequence-specific DNA binding"/>
    <property type="evidence" value="ECO:0007669"/>
    <property type="project" value="InterPro"/>
</dbReference>
<sequence length="40" mass="4833">ELNYTSTEHFFSVFKKRTNFTPTEYRNFGRGGKEKENENE</sequence>
<dbReference type="EMBL" id="AJWZ01009726">
    <property type="protein sequence ID" value="EKC50467.1"/>
    <property type="molecule type" value="Genomic_DNA"/>
</dbReference>
<feature type="domain" description="HTH araC/xylS-type" evidence="3">
    <location>
        <begin position="1"/>
        <end position="28"/>
    </location>
</feature>
<dbReference type="GO" id="GO:0003700">
    <property type="term" value="F:DNA-binding transcription factor activity"/>
    <property type="evidence" value="ECO:0007669"/>
    <property type="project" value="InterPro"/>
</dbReference>
<keyword evidence="2" id="KW-0804">Transcription</keyword>
<evidence type="ECO:0000256" key="2">
    <source>
        <dbReference type="ARBA" id="ARBA00023163"/>
    </source>
</evidence>
<dbReference type="SUPFAM" id="SSF46689">
    <property type="entry name" value="Homeodomain-like"/>
    <property type="match status" value="1"/>
</dbReference>
<proteinExistence type="predicted"/>
<feature type="non-terminal residue" evidence="4">
    <location>
        <position position="1"/>
    </location>
</feature>